<feature type="repeat" description="TPR" evidence="1">
    <location>
        <begin position="169"/>
        <end position="202"/>
    </location>
</feature>
<proteinExistence type="predicted"/>
<dbReference type="SMART" id="SM00028">
    <property type="entry name" value="TPR"/>
    <property type="match status" value="3"/>
</dbReference>
<dbReference type="PROSITE" id="PS50005">
    <property type="entry name" value="TPR"/>
    <property type="match status" value="1"/>
</dbReference>
<keyword evidence="1" id="KW-0802">TPR repeat</keyword>
<dbReference type="InterPro" id="IPR011990">
    <property type="entry name" value="TPR-like_helical_dom_sf"/>
</dbReference>
<evidence type="ECO:0000256" key="1">
    <source>
        <dbReference type="PROSITE-ProRule" id="PRU00339"/>
    </source>
</evidence>
<dbReference type="KEGG" id="cra:CTO_0761"/>
<protein>
    <submittedName>
        <fullName evidence="2">Tetratricopeptide repeat family protein</fullName>
    </submittedName>
</protein>
<dbReference type="PANTHER" id="PTHR12558:SF13">
    <property type="entry name" value="CELL DIVISION CYCLE PROTEIN 27 HOMOLOG"/>
    <property type="match status" value="1"/>
</dbReference>
<dbReference type="Proteomes" id="UP000009287">
    <property type="component" value="Chromosome"/>
</dbReference>
<gene>
    <name evidence="2" type="ordered locus">CTO_0761</name>
</gene>
<accession>G4NNP3</accession>
<reference evidence="2 3" key="1">
    <citation type="journal article" date="2011" name="J. Exp. Med.">
        <title>A live-attenuated chlamydial vaccine protects against trachoma in nonhuman primates.</title>
        <authorList>
            <person name="Kari L."/>
            <person name="Whitmire W.M."/>
            <person name="Olivares-Zavaleta N."/>
            <person name="Goheen M.M."/>
            <person name="Taylor L.D."/>
            <person name="Carlson J.H."/>
            <person name="Sturdevant G.L."/>
            <person name="Lu C."/>
            <person name="Bakios L.E."/>
            <person name="Randall L.B."/>
            <person name="Parnell M.J."/>
            <person name="Zhong G."/>
            <person name="Caldwell H.D."/>
        </authorList>
    </citation>
    <scope>NUCLEOTIDE SEQUENCE [LARGE SCALE GENOMIC DNA]</scope>
    <source>
        <strain evidence="2 3">A2497</strain>
    </source>
</reference>
<evidence type="ECO:0000313" key="3">
    <source>
        <dbReference type="Proteomes" id="UP000009287"/>
    </source>
</evidence>
<name>G4NNP3_CHLT4</name>
<dbReference type="AlphaFoldDB" id="G4NNP3"/>
<dbReference type="Pfam" id="PF13181">
    <property type="entry name" value="TPR_8"/>
    <property type="match status" value="1"/>
</dbReference>
<dbReference type="Gene3D" id="1.25.40.10">
    <property type="entry name" value="Tetratricopeptide repeat domain"/>
    <property type="match status" value="2"/>
</dbReference>
<dbReference type="PATRIC" id="fig|580047.4.peg.775"/>
<sequence length="444" mass="50827">MCIMWLIVASTLLVCLAMALVFKAYRHVISFRSYVNQVIRDVRLSVDLKEWAVAEMRLAPILKKRQYRRKYLFEYIRILRELERFEEAEKLLGEAKKLKLAGAYFFLEVAHKAFRHGAYKEAAHAFSLLSAELMGEREVARYTISLVYLGEVDAACRIIEPWIGPLAHQEVFISVGHIYFATKRYADAIDFYRRARSLGSCPIDVLYNLAHSLRICGQYVDAGMLFRELLGDPVYKDEAMFNIGLCEQKLGNSKKALLIYQNSELWVRGDALMMRYAALAAADQQDYQLAEHCWTLAFRCQSYADDWNCCVHYGLALCHLKKYAEAEKVYLRVIQKTPDCLVACKALAWLAGVGHATMISAREGIAYAKRALQIKRSPEVLELLSACEAREGNFDVAYDIQAILAERDTTAKERERRSQILKNLRQKLPIDQQHIVEVSLLLAA</sequence>
<dbReference type="InterPro" id="IPR019734">
    <property type="entry name" value="TPR_rpt"/>
</dbReference>
<dbReference type="PANTHER" id="PTHR12558">
    <property type="entry name" value="CELL DIVISION CYCLE 16,23,27"/>
    <property type="match status" value="1"/>
</dbReference>
<organism evidence="2 3">
    <name type="scientific">Chlamydia trachomatis serovar A (strain A2497)</name>
    <dbReference type="NCBI Taxonomy" id="580047"/>
    <lineage>
        <taxon>Bacteria</taxon>
        <taxon>Pseudomonadati</taxon>
        <taxon>Chlamydiota</taxon>
        <taxon>Chlamydiia</taxon>
        <taxon>Chlamydiales</taxon>
        <taxon>Chlamydiaceae</taxon>
        <taxon>Chlamydia/Chlamydophila group</taxon>
        <taxon>Chlamydia</taxon>
    </lineage>
</organism>
<dbReference type="SUPFAM" id="SSF48452">
    <property type="entry name" value="TPR-like"/>
    <property type="match status" value="1"/>
</dbReference>
<evidence type="ECO:0000313" key="2">
    <source>
        <dbReference type="EMBL" id="AEP35588.1"/>
    </source>
</evidence>
<dbReference type="EMBL" id="CP002401">
    <property type="protein sequence ID" value="AEP35588.1"/>
    <property type="molecule type" value="Genomic_DNA"/>
</dbReference>